<dbReference type="PANTHER" id="PTHR32488">
    <property type="entry name" value="UPF0746 PROTEIN DDB_G0280785-RELATED"/>
    <property type="match status" value="1"/>
</dbReference>
<reference evidence="4" key="2">
    <citation type="journal article" date="2011" name="Genome Biol.">
        <title>Comparative genomics of the social amoebae Dictyostelium discoideum and Dictyostelium purpureum.</title>
        <authorList>
            <consortium name="US DOE Joint Genome Institute (JGI-PGF)"/>
            <person name="Sucgang R."/>
            <person name="Kuo A."/>
            <person name="Tian X."/>
            <person name="Salerno W."/>
            <person name="Parikh A."/>
            <person name="Feasley C.L."/>
            <person name="Dalin E."/>
            <person name="Tu H."/>
            <person name="Huang E."/>
            <person name="Barry K."/>
            <person name="Lindquist E."/>
            <person name="Shapiro H."/>
            <person name="Bruce D."/>
            <person name="Schmutz J."/>
            <person name="Salamov A."/>
            <person name="Fey P."/>
            <person name="Gaudet P."/>
            <person name="Anjard C."/>
            <person name="Babu M.M."/>
            <person name="Basu S."/>
            <person name="Bushmanova Y."/>
            <person name="van der Wel H."/>
            <person name="Katoh-Kurasawa M."/>
            <person name="Dinh C."/>
            <person name="Coutinho P.M."/>
            <person name="Saito T."/>
            <person name="Elias M."/>
            <person name="Schaap P."/>
            <person name="Kay R.R."/>
            <person name="Henrissat B."/>
            <person name="Eichinger L."/>
            <person name="Rivero F."/>
            <person name="Putnam N.H."/>
            <person name="West C.M."/>
            <person name="Loomis W.F."/>
            <person name="Chisholm R.L."/>
            <person name="Shaulsky G."/>
            <person name="Strassmann J.E."/>
            <person name="Queller D.C."/>
            <person name="Kuspa A."/>
            <person name="Grigoriev I.V."/>
        </authorList>
    </citation>
    <scope>NUCLEOTIDE SEQUENCE [LARGE SCALE GENOMIC DNA]</scope>
    <source>
        <strain evidence="4">QSDP1</strain>
    </source>
</reference>
<proteinExistence type="inferred from homology"/>
<gene>
    <name evidence="3" type="ORF">DICPUDRAFT_76039</name>
    <name evidence="2" type="ORF">DICPUDRAFT_84449</name>
</gene>
<evidence type="ECO:0000313" key="4">
    <source>
        <dbReference type="Proteomes" id="UP000001064"/>
    </source>
</evidence>
<name>F0ZCE7_DICPU</name>
<dbReference type="EMBL" id="GL870977">
    <property type="protein sequence ID" value="EGC38409.1"/>
    <property type="molecule type" value="Genomic_DNA"/>
</dbReference>
<dbReference type="VEuPathDB" id="AmoebaDB:DICPUDRAFT_84449"/>
<evidence type="ECO:0000256" key="1">
    <source>
        <dbReference type="ARBA" id="ARBA00006125"/>
    </source>
</evidence>
<dbReference type="RefSeq" id="XP_003293937.1">
    <property type="nucleotide sequence ID" value="XM_003293889.1"/>
</dbReference>
<dbReference type="VEuPathDB" id="AmoebaDB:DICPUDRAFT_76039"/>
<dbReference type="GeneID" id="10505261"/>
<sequence length="746" mass="89768">METITYEKFKKKKIEEYSEENLKKIGESLCFRFNYRKKDLYNKIINRLKLDNEIEKEIIKNKSINPFNKNNNILIIENISLMEKLFWAVFRNKTIFNSIFSNFILKKSCSYDDLIGTEYIFNKFTNAIYIIKDKIISNKYVFRNEHHDIIEIFKNIIKDNQDNRDFYDVLFTKSNINFKDWNIWIESILQSCNLAALKKYIFHFKISPQEIQNTFPVTSFSFNSYLDIKMLFYLKQHYGHVSESFIEPLVRLRFNNYMFGSQVYINILVEPFKLKKLIKIYKYIITLYYNNNNGLNNDTYKYYNLIIETNKITSNHFTKNQLNSTIRDLIIQHKTQASNQQDISHLIGLLHNYYKIIFHISKKYQKKRSKTRKPMDYYYYFKEIDRVKDMLVSEGKTLTLSMVQDFFQVTLSNKQQKIEFINNTRSPKSLGYLANLILSGNDIELKDHYEKNLKPFLNCTYFKQSALESISDTKTLDYFFEKNLYFEDGNENWQYINNKDVLIHYEMLMKQSSKKFRIVYSDNLNIYMFILYRALLYPSIYKFDNCNDLKRNSSLPVTNPYLSALNIIIQKKHDIFENKYYHKNNFLKPTQLIYQISTNISKDLFYNIIKSRISRNFEFILILFLFYCGRIKEGIEYLEQFPTYWDIKFFSQEYNILAILPIKSLEKLIIFFLKKNQVSNFNLLTKIAAKKGYLQIFKKVFSKYGIFLRDENTSQYRDRVGVFISTARSYNNEKLLDFLLKYTGGF</sequence>
<dbReference type="OrthoDB" id="24293at2759"/>
<protein>
    <submittedName>
        <fullName evidence="3">Uncharacterized protein</fullName>
    </submittedName>
</protein>
<dbReference type="RefSeq" id="XP_003285070.1">
    <property type="nucleotide sequence ID" value="XM_003285022.1"/>
</dbReference>
<dbReference type="KEGG" id="dpp:DICPUDRAFT_84449"/>
<reference evidence="3" key="1">
    <citation type="submission" date="2010-04" db="EMBL/GenBank/DDBJ databases">
        <title>Comparative genomics of the social amoebae Dictyostelium discoideum and Dictyostelium purpureum.</title>
        <authorList>
            <consortium name="US DOE Joint Genome Institute (JGI-PGF)"/>
            <person name="Sucgang R."/>
            <person name="Kuo A."/>
            <person name="Tian X."/>
            <person name="Salerno W."/>
            <person name="Parikh A."/>
            <person name="Feasley C.L."/>
            <person name="Dalin E."/>
            <person name="Tu H."/>
            <person name="Huang E."/>
            <person name="Barry K."/>
            <person name="Lindquist E."/>
            <person name="Shapiro H."/>
            <person name="Bruce D."/>
            <person name="Schmutz J."/>
            <person name="Salamov A."/>
            <person name="Fey P."/>
            <person name="Gaudet P."/>
            <person name="Anjard C."/>
            <person name="Mohan M.B."/>
            <person name="Basu S."/>
            <person name="Bushmanova Y."/>
            <person name="van der Wel H."/>
            <person name="Katoh-Kurasawa M."/>
            <person name="Coutinho P.M."/>
            <person name="Saito T."/>
            <person name="Elias M."/>
            <person name="Schaap P."/>
            <person name="Kay R.R."/>
            <person name="Henrissat B."/>
            <person name="Eichinger L."/>
            <person name="Rivero F."/>
            <person name="Putnam N.H."/>
            <person name="West C.M."/>
            <person name="Loomis W.F."/>
            <person name="Chisholm R.L."/>
            <person name="Shaulsky G."/>
            <person name="Strassmann J.E."/>
            <person name="Queller D.C."/>
            <person name="Kuspa A."/>
            <person name="Grigoriev I.V."/>
        </authorList>
    </citation>
    <scope>NUCLEOTIDE SEQUENCE</scope>
    <source>
        <strain evidence="3">QSDP1</strain>
    </source>
</reference>
<dbReference type="EMBL" id="GL871420">
    <property type="protein sequence ID" value="EGC29529.1"/>
    <property type="molecule type" value="Genomic_DNA"/>
</dbReference>
<dbReference type="AlphaFoldDB" id="F0ZCE7"/>
<comment type="similarity">
    <text evidence="1">Belongs to the UPF0746 family.</text>
</comment>
<keyword evidence="4" id="KW-1185">Reference proteome</keyword>
<organism evidence="3 4">
    <name type="scientific">Dictyostelium purpureum</name>
    <name type="common">Slime mold</name>
    <dbReference type="NCBI Taxonomy" id="5786"/>
    <lineage>
        <taxon>Eukaryota</taxon>
        <taxon>Amoebozoa</taxon>
        <taxon>Evosea</taxon>
        <taxon>Eumycetozoa</taxon>
        <taxon>Dictyostelia</taxon>
        <taxon>Dictyosteliales</taxon>
        <taxon>Dictyosteliaceae</taxon>
        <taxon>Dictyostelium</taxon>
    </lineage>
</organism>
<evidence type="ECO:0000313" key="2">
    <source>
        <dbReference type="EMBL" id="EGC29529.1"/>
    </source>
</evidence>
<evidence type="ECO:0000313" key="3">
    <source>
        <dbReference type="EMBL" id="EGC38409.1"/>
    </source>
</evidence>
<dbReference type="GeneID" id="10502232"/>
<dbReference type="InterPro" id="IPR051904">
    <property type="entry name" value="UPF0746_actin_org"/>
</dbReference>
<dbReference type="PANTHER" id="PTHR32488:SF86">
    <property type="entry name" value="UPF0746 PROTEIN DDB_G0280785-RELATED"/>
    <property type="match status" value="1"/>
</dbReference>
<dbReference type="OMA" id="WNIWIES"/>
<accession>F0ZCE7</accession>
<dbReference type="Proteomes" id="UP000001064">
    <property type="component" value="Unassembled WGS sequence"/>
</dbReference>
<dbReference type="KEGG" id="dpp:DICPUDRAFT_76039"/>